<evidence type="ECO:0000313" key="3">
    <source>
        <dbReference type="Proteomes" id="UP000683507"/>
    </source>
</evidence>
<evidence type="ECO:0000256" key="1">
    <source>
        <dbReference type="SAM" id="SignalP"/>
    </source>
</evidence>
<dbReference type="EMBL" id="OU015584">
    <property type="protein sequence ID" value="CAG5081822.1"/>
    <property type="molecule type" value="Genomic_DNA"/>
</dbReference>
<keyword evidence="1" id="KW-0732">Signal</keyword>
<feature type="signal peptide" evidence="1">
    <location>
        <begin position="1"/>
        <end position="22"/>
    </location>
</feature>
<gene>
    <name evidence="2" type="ORF">CRYO30217_01737</name>
</gene>
<feature type="chain" id="PRO_5037218518" description="Lipoprotein" evidence="1">
    <location>
        <begin position="23"/>
        <end position="227"/>
    </location>
</feature>
<organism evidence="2 3">
    <name type="scientific">Parvicella tangerina</name>
    <dbReference type="NCBI Taxonomy" id="2829795"/>
    <lineage>
        <taxon>Bacteria</taxon>
        <taxon>Pseudomonadati</taxon>
        <taxon>Bacteroidota</taxon>
        <taxon>Flavobacteriia</taxon>
        <taxon>Flavobacteriales</taxon>
        <taxon>Parvicellaceae</taxon>
        <taxon>Parvicella</taxon>
    </lineage>
</organism>
<keyword evidence="3" id="KW-1185">Reference proteome</keyword>
<dbReference type="AlphaFoldDB" id="A0A916JNB7"/>
<proteinExistence type="predicted"/>
<evidence type="ECO:0008006" key="4">
    <source>
        <dbReference type="Google" id="ProtNLM"/>
    </source>
</evidence>
<accession>A0A916JNB7</accession>
<evidence type="ECO:0000313" key="2">
    <source>
        <dbReference type="EMBL" id="CAG5081822.1"/>
    </source>
</evidence>
<reference evidence="2" key="1">
    <citation type="submission" date="2021-04" db="EMBL/GenBank/DDBJ databases">
        <authorList>
            <person name="Rodrigo-Torres L."/>
            <person name="Arahal R. D."/>
            <person name="Lucena T."/>
        </authorList>
    </citation>
    <scope>NUCLEOTIDE SEQUENCE</scope>
    <source>
        <strain evidence="2">AS29M-1</strain>
    </source>
</reference>
<sequence length="227" mass="26072">MLRVLLLSLLFCLALLSCNSNTENTSPSATTTNTPSTKDSIYFFDKTTTFQDFISCFKDSLTNIQLSLKNVKNLEDFALSDTLVNDWIIHDTYAVTGSSLREEKDCWIPIGKHINDTVTTVCVVQLCKSSSAYLFQFNTKRNHLMYMHQIGYLSDFDYIDASNKEGEKYSFNISECESIHLTIRNNKVHTSCERYTATVGKDWRVDQNLYVNDTVWLPIFESSYSLY</sequence>
<name>A0A916JNB7_9FLAO</name>
<protein>
    <recommendedName>
        <fullName evidence="4">Lipoprotein</fullName>
    </recommendedName>
</protein>
<dbReference type="Proteomes" id="UP000683507">
    <property type="component" value="Chromosome"/>
</dbReference>
<dbReference type="KEGG" id="ptan:CRYO30217_01737"/>
<dbReference type="PROSITE" id="PS51257">
    <property type="entry name" value="PROKAR_LIPOPROTEIN"/>
    <property type="match status" value="1"/>
</dbReference>